<reference evidence="3" key="1">
    <citation type="journal article" date="2022" name="Int. J. Mol. Sci.">
        <title>Draft Genome of Tanacetum Coccineum: Genomic Comparison of Closely Related Tanacetum-Family Plants.</title>
        <authorList>
            <person name="Yamashiro T."/>
            <person name="Shiraishi A."/>
            <person name="Nakayama K."/>
            <person name="Satake H."/>
        </authorList>
    </citation>
    <scope>NUCLEOTIDE SEQUENCE</scope>
</reference>
<protein>
    <submittedName>
        <fullName evidence="3">Hybrid signal transduction histidine kinase M</fullName>
    </submittedName>
</protein>
<dbReference type="InterPro" id="IPR000571">
    <property type="entry name" value="Znf_CCCH"/>
</dbReference>
<evidence type="ECO:0000259" key="2">
    <source>
        <dbReference type="PROSITE" id="PS50103"/>
    </source>
</evidence>
<keyword evidence="3" id="KW-0418">Kinase</keyword>
<comment type="caution">
    <text evidence="3">The sequence shown here is derived from an EMBL/GenBank/DDBJ whole genome shotgun (WGS) entry which is preliminary data.</text>
</comment>
<evidence type="ECO:0000256" key="1">
    <source>
        <dbReference type="PROSITE-ProRule" id="PRU00723"/>
    </source>
</evidence>
<keyword evidence="1" id="KW-0862">Zinc</keyword>
<gene>
    <name evidence="3" type="ORF">Tco_0990952</name>
</gene>
<reference evidence="3" key="2">
    <citation type="submission" date="2022-01" db="EMBL/GenBank/DDBJ databases">
        <authorList>
            <person name="Yamashiro T."/>
            <person name="Shiraishi A."/>
            <person name="Satake H."/>
            <person name="Nakayama K."/>
        </authorList>
    </citation>
    <scope>NUCLEOTIDE SEQUENCE</scope>
</reference>
<feature type="domain" description="C3H1-type" evidence="2">
    <location>
        <begin position="231"/>
        <end position="258"/>
    </location>
</feature>
<keyword evidence="1" id="KW-0863">Zinc-finger</keyword>
<accession>A0ABQ5EYM8</accession>
<dbReference type="PANTHER" id="PTHR47481:SF41">
    <property type="entry name" value="COPIA-LIKE POLYPROTEIN_RETROTRANSPOSON"/>
    <property type="match status" value="1"/>
</dbReference>
<dbReference type="Pfam" id="PF14223">
    <property type="entry name" value="Retrotran_gag_2"/>
    <property type="match status" value="1"/>
</dbReference>
<feature type="zinc finger region" description="C3H1-type" evidence="1">
    <location>
        <begin position="231"/>
        <end position="258"/>
    </location>
</feature>
<dbReference type="GO" id="GO:0016301">
    <property type="term" value="F:kinase activity"/>
    <property type="evidence" value="ECO:0007669"/>
    <property type="project" value="UniProtKB-KW"/>
</dbReference>
<evidence type="ECO:0000313" key="3">
    <source>
        <dbReference type="EMBL" id="GJT55898.1"/>
    </source>
</evidence>
<sequence length="385" mass="42091">MAGDAIPTTNEKPYGITNIKTYIPLVLDLDELNYDSWSELFTLHCRSFGVLQFIDGTFTSADQANDEWAKLDSLVKLWIFSTISKPLLQRVLKKNITAHDVWKQLKDVFHDNKTARAMQLDNDLRTIELGSMSITEYFHKIRRIADLLANIDAPVDEANLVTYAINGLGDRFDQVAGIIRHRETTPTFAQTQSMLLLEESRLARKSSHHSSRDTSSSGSVLLAANTNARNTSTQQVCRNFQRGHCNFGNRWRYLHVSPNDTRSAGARSGGNTSRVSAQQWGHIGTSNGTGNNHGVRFVAKINPNSRIGYVPDRASPQAASGNVLSGPPQSAYPNNSNGILGPAPSNVPPTAFGPTGVQGAAAHSGLNWGPYVVYGPYGDQATTLP</sequence>
<dbReference type="Proteomes" id="UP001151760">
    <property type="component" value="Unassembled WGS sequence"/>
</dbReference>
<keyword evidence="4" id="KW-1185">Reference proteome</keyword>
<dbReference type="PANTHER" id="PTHR47481">
    <property type="match status" value="1"/>
</dbReference>
<evidence type="ECO:0000313" key="4">
    <source>
        <dbReference type="Proteomes" id="UP001151760"/>
    </source>
</evidence>
<dbReference type="EMBL" id="BQNB010016797">
    <property type="protein sequence ID" value="GJT55898.1"/>
    <property type="molecule type" value="Genomic_DNA"/>
</dbReference>
<keyword evidence="3" id="KW-0808">Transferase</keyword>
<proteinExistence type="predicted"/>
<keyword evidence="1" id="KW-0479">Metal-binding</keyword>
<dbReference type="PROSITE" id="PS50103">
    <property type="entry name" value="ZF_C3H1"/>
    <property type="match status" value="1"/>
</dbReference>
<organism evidence="3 4">
    <name type="scientific">Tanacetum coccineum</name>
    <dbReference type="NCBI Taxonomy" id="301880"/>
    <lineage>
        <taxon>Eukaryota</taxon>
        <taxon>Viridiplantae</taxon>
        <taxon>Streptophyta</taxon>
        <taxon>Embryophyta</taxon>
        <taxon>Tracheophyta</taxon>
        <taxon>Spermatophyta</taxon>
        <taxon>Magnoliopsida</taxon>
        <taxon>eudicotyledons</taxon>
        <taxon>Gunneridae</taxon>
        <taxon>Pentapetalae</taxon>
        <taxon>asterids</taxon>
        <taxon>campanulids</taxon>
        <taxon>Asterales</taxon>
        <taxon>Asteraceae</taxon>
        <taxon>Asteroideae</taxon>
        <taxon>Anthemideae</taxon>
        <taxon>Anthemidinae</taxon>
        <taxon>Tanacetum</taxon>
    </lineage>
</organism>
<name>A0ABQ5EYM8_9ASTR</name>